<sequence length="506" mass="53211">MVRPAFADCAAVKGLHEDGMTINVAEVITTGTVKLPYGSSYGTPATGLPAFCRVAGVLRPTPDSNIKFEVWMPVAAWGQRLLIGGNGGFAGTINYDEMAAGLKQGYATASTDTGHEAGAEDASWAYKHREKVVDYGYRGLHLTTVAAKKIVAAMYGKPAGHSYFDGCSNGGREALMEAQRFPDDFDGILAGAPANNWTMMLSSGIDAGQTMLLNPAAYISSMKIPAITKAALDACDNLDGVKDGIVSEPAKCHFDPEVLLCKGEDSLTCLTAPQVAVLKKLYRGGVGKDGKPMFPGFVPGGENPGWASWVLGPGPDGASGPHYAENYFRYMVTSDTRWSLLDADPATALPMAREATGHEMDAIDPDLKPFLAHGKLILYHGWNDAAISPWNTVNYWKSVRETIGAETEDASARLYMVPGMEHCAGGVGPNAFGQLMLPAGNGAGSGALDALEAWVEKGTAPGPIVATKYAGKTASISRPLCPYPASGVYDGKGDPSVVASFACKVQ</sequence>
<evidence type="ECO:0000256" key="3">
    <source>
        <dbReference type="ARBA" id="ARBA00022723"/>
    </source>
</evidence>
<comment type="similarity">
    <text evidence="1">Belongs to the tannase family.</text>
</comment>
<protein>
    <submittedName>
        <fullName evidence="8">Tannase</fullName>
    </submittedName>
</protein>
<dbReference type="PANTHER" id="PTHR33938:SF15">
    <property type="entry name" value="FERULOYL ESTERASE B-RELATED"/>
    <property type="match status" value="1"/>
</dbReference>
<dbReference type="Gene3D" id="3.40.50.1820">
    <property type="entry name" value="alpha/beta hydrolase"/>
    <property type="match status" value="1"/>
</dbReference>
<keyword evidence="2" id="KW-0719">Serine esterase</keyword>
<evidence type="ECO:0000256" key="7">
    <source>
        <dbReference type="ARBA" id="ARBA00023157"/>
    </source>
</evidence>
<keyword evidence="9" id="KW-1185">Reference proteome</keyword>
<dbReference type="SUPFAM" id="SSF53474">
    <property type="entry name" value="alpha/beta-Hydrolases"/>
    <property type="match status" value="1"/>
</dbReference>
<accession>A0A4Q0T4Q7</accession>
<gene>
    <name evidence="8" type="ORF">GRAN_2035</name>
</gene>
<organism evidence="8 9">
    <name type="scientific">Granulicella sibirica</name>
    <dbReference type="NCBI Taxonomy" id="2479048"/>
    <lineage>
        <taxon>Bacteria</taxon>
        <taxon>Pseudomonadati</taxon>
        <taxon>Acidobacteriota</taxon>
        <taxon>Terriglobia</taxon>
        <taxon>Terriglobales</taxon>
        <taxon>Acidobacteriaceae</taxon>
        <taxon>Granulicella</taxon>
    </lineage>
</organism>
<evidence type="ECO:0000256" key="4">
    <source>
        <dbReference type="ARBA" id="ARBA00022729"/>
    </source>
</evidence>
<dbReference type="PANTHER" id="PTHR33938">
    <property type="entry name" value="FERULOYL ESTERASE B-RELATED"/>
    <property type="match status" value="1"/>
</dbReference>
<keyword evidence="3" id="KW-0479">Metal-binding</keyword>
<proteinExistence type="inferred from homology"/>
<keyword evidence="6" id="KW-0106">Calcium</keyword>
<evidence type="ECO:0000256" key="1">
    <source>
        <dbReference type="ARBA" id="ARBA00006249"/>
    </source>
</evidence>
<dbReference type="AlphaFoldDB" id="A0A4Q0T4Q7"/>
<dbReference type="EMBL" id="RDSM01000001">
    <property type="protein sequence ID" value="RXH58725.1"/>
    <property type="molecule type" value="Genomic_DNA"/>
</dbReference>
<keyword evidence="4" id="KW-0732">Signal</keyword>
<reference evidence="8 9" key="1">
    <citation type="submission" date="2018-11" db="EMBL/GenBank/DDBJ databases">
        <authorList>
            <person name="Mardanov A.V."/>
            <person name="Ravin N.V."/>
            <person name="Dedysh S.N."/>
        </authorList>
    </citation>
    <scope>NUCLEOTIDE SEQUENCE [LARGE SCALE GENOMIC DNA]</scope>
    <source>
        <strain evidence="8 9">AF10</strain>
    </source>
</reference>
<dbReference type="InterPro" id="IPR011118">
    <property type="entry name" value="Tannase/feruloyl_esterase"/>
</dbReference>
<dbReference type="GO" id="GO:0046872">
    <property type="term" value="F:metal ion binding"/>
    <property type="evidence" value="ECO:0007669"/>
    <property type="project" value="UniProtKB-KW"/>
</dbReference>
<dbReference type="GO" id="GO:0052689">
    <property type="term" value="F:carboxylic ester hydrolase activity"/>
    <property type="evidence" value="ECO:0007669"/>
    <property type="project" value="UniProtKB-KW"/>
</dbReference>
<evidence type="ECO:0000256" key="2">
    <source>
        <dbReference type="ARBA" id="ARBA00022487"/>
    </source>
</evidence>
<name>A0A4Q0T4Q7_9BACT</name>
<evidence type="ECO:0000313" key="9">
    <source>
        <dbReference type="Proteomes" id="UP000289437"/>
    </source>
</evidence>
<evidence type="ECO:0000256" key="5">
    <source>
        <dbReference type="ARBA" id="ARBA00022801"/>
    </source>
</evidence>
<dbReference type="InterPro" id="IPR029058">
    <property type="entry name" value="AB_hydrolase_fold"/>
</dbReference>
<evidence type="ECO:0000256" key="6">
    <source>
        <dbReference type="ARBA" id="ARBA00022837"/>
    </source>
</evidence>
<reference evidence="9" key="2">
    <citation type="submission" date="2019-02" db="EMBL/GenBank/DDBJ databases">
        <title>Granulicella sibirica sp. nov., a psychrotolerant acidobacterium isolated from an organic soil layer in forested tundra, West Siberia.</title>
        <authorList>
            <person name="Oshkin I.Y."/>
            <person name="Kulichevskaya I.S."/>
            <person name="Rijpstra W.I.C."/>
            <person name="Sinninghe Damste J.S."/>
            <person name="Rakitin A.L."/>
            <person name="Ravin N.V."/>
            <person name="Dedysh S.N."/>
        </authorList>
    </citation>
    <scope>NUCLEOTIDE SEQUENCE [LARGE SCALE GENOMIC DNA]</scope>
    <source>
        <strain evidence="9">AF10</strain>
    </source>
</reference>
<evidence type="ECO:0000313" key="8">
    <source>
        <dbReference type="EMBL" id="RXH58725.1"/>
    </source>
</evidence>
<comment type="caution">
    <text evidence="8">The sequence shown here is derived from an EMBL/GenBank/DDBJ whole genome shotgun (WGS) entry which is preliminary data.</text>
</comment>
<dbReference type="Proteomes" id="UP000289437">
    <property type="component" value="Unassembled WGS sequence"/>
</dbReference>
<keyword evidence="7" id="KW-1015">Disulfide bond</keyword>
<keyword evidence="5" id="KW-0378">Hydrolase</keyword>
<dbReference type="Pfam" id="PF07519">
    <property type="entry name" value="Tannase"/>
    <property type="match status" value="1"/>
</dbReference>